<feature type="chain" id="PRO_5024383718" evidence="1">
    <location>
        <begin position="23"/>
        <end position="221"/>
    </location>
</feature>
<evidence type="ECO:0000313" key="2">
    <source>
        <dbReference type="EMBL" id="TMP38259.1"/>
    </source>
</evidence>
<proteinExistence type="predicted"/>
<evidence type="ECO:0000256" key="1">
    <source>
        <dbReference type="SAM" id="SignalP"/>
    </source>
</evidence>
<feature type="signal peptide" evidence="1">
    <location>
        <begin position="1"/>
        <end position="22"/>
    </location>
</feature>
<dbReference type="EMBL" id="PNCJ01000010">
    <property type="protein sequence ID" value="TMP38259.1"/>
    <property type="molecule type" value="Genomic_DNA"/>
</dbReference>
<organism evidence="2 3">
    <name type="scientific">Pseudoalteromonas rubra</name>
    <dbReference type="NCBI Taxonomy" id="43658"/>
    <lineage>
        <taxon>Bacteria</taxon>
        <taxon>Pseudomonadati</taxon>
        <taxon>Pseudomonadota</taxon>
        <taxon>Gammaproteobacteria</taxon>
        <taxon>Alteromonadales</taxon>
        <taxon>Pseudoalteromonadaceae</taxon>
        <taxon>Pseudoalteromonas</taxon>
    </lineage>
</organism>
<comment type="caution">
    <text evidence="2">The sequence shown here is derived from an EMBL/GenBank/DDBJ whole genome shotgun (WGS) entry which is preliminary data.</text>
</comment>
<dbReference type="Proteomes" id="UP000306719">
    <property type="component" value="Unassembled WGS sequence"/>
</dbReference>
<evidence type="ECO:0000313" key="3">
    <source>
        <dbReference type="Proteomes" id="UP000306719"/>
    </source>
</evidence>
<dbReference type="AlphaFoldDB" id="A0A5S3X2F9"/>
<reference evidence="3" key="2">
    <citation type="submission" date="2019-06" db="EMBL/GenBank/DDBJ databases">
        <title>Co-occurence of chitin degradation, pigmentation and bioactivity in marine Pseudoalteromonas.</title>
        <authorList>
            <person name="Sonnenschein E.C."/>
            <person name="Bech P.K."/>
        </authorList>
    </citation>
    <scope>NUCLEOTIDE SEQUENCE [LARGE SCALE GENOMIC DNA]</scope>
    <source>
        <strain evidence="3">S2599</strain>
    </source>
</reference>
<name>A0A5S3X2F9_9GAMM</name>
<accession>A0A5S3X2F9</accession>
<dbReference type="RefSeq" id="WP_138544221.1">
    <property type="nucleotide sequence ID" value="NZ_PNCJ01000010.1"/>
</dbReference>
<protein>
    <submittedName>
        <fullName evidence="2">Uncharacterized protein</fullName>
    </submittedName>
</protein>
<reference evidence="2 3" key="1">
    <citation type="submission" date="2018-01" db="EMBL/GenBank/DDBJ databases">
        <authorList>
            <person name="Paulsen S."/>
            <person name="Gram L.K."/>
        </authorList>
    </citation>
    <scope>NUCLEOTIDE SEQUENCE [LARGE SCALE GENOMIC DNA]</scope>
    <source>
        <strain evidence="2 3">S2599</strain>
    </source>
</reference>
<keyword evidence="1" id="KW-0732">Signal</keyword>
<gene>
    <name evidence="2" type="ORF">CWB98_07175</name>
</gene>
<sequence length="221" mass="24401">MKKTLFTLLAIASGLYASTAVATDGMFGFTSQGKEIRVSYMTNSKNDPQAFAFHLNCAGSCDLQSYTDQVISDFVYALEHSQLTGCNPDCTQKTTMAPNHTFTRTDAAERADEIKKFSGSEDEPRLYVVNGQRPGIPSDIRLINNGRLEAVDGVQFNDLGSQFTVTLPVSGEQGALSFWHDAVERMLKDYITKPYENCKTRFTTKSNGQMIKTQTCSVVES</sequence>